<gene>
    <name evidence="2" type="ORF">B0H16DRAFT_1727069</name>
</gene>
<evidence type="ECO:0000313" key="2">
    <source>
        <dbReference type="EMBL" id="KAJ7744862.1"/>
    </source>
</evidence>
<sequence>MNFLNTTASFLADIAQPAPRRLLPHLFTNTYLPSAPRPLFFTNAYVPEDGAPAAPPAPTAPLAPPAHPASAAPLAPAEHPTPAAPRAPAEHPASAAPLISADHPVAAAPLAPTAPPTPAAPLASAQHPVPAGISSRHEYGRAASSALDDDLMSSRHVRGRADSVSSMSSYLSHGTQMSNIQSDPPTQAPPLHWDINGTEALRPLSPKANTKKDVISFLRDMYQISSKREAEEKYDQFRICVGLAADVHFTDHPYTSQSQEAIDLVAVTYPWFARTDGWPARPYLLDRQRNKAKRQGRKQSKAALELTSKHLHAISKVSKARTPLGLRKTRSMATALN</sequence>
<feature type="compositionally biased region" description="Polar residues" evidence="1">
    <location>
        <begin position="165"/>
        <end position="185"/>
    </location>
</feature>
<dbReference type="Proteomes" id="UP001215598">
    <property type="component" value="Unassembled WGS sequence"/>
</dbReference>
<dbReference type="EMBL" id="JARKIB010000085">
    <property type="protein sequence ID" value="KAJ7744862.1"/>
    <property type="molecule type" value="Genomic_DNA"/>
</dbReference>
<dbReference type="AlphaFoldDB" id="A0AAD7N477"/>
<feature type="compositionally biased region" description="Pro residues" evidence="1">
    <location>
        <begin position="53"/>
        <end position="67"/>
    </location>
</feature>
<comment type="caution">
    <text evidence="2">The sequence shown here is derived from an EMBL/GenBank/DDBJ whole genome shotgun (WGS) entry which is preliminary data.</text>
</comment>
<proteinExistence type="predicted"/>
<evidence type="ECO:0000313" key="3">
    <source>
        <dbReference type="Proteomes" id="UP001215598"/>
    </source>
</evidence>
<keyword evidence="3" id="KW-1185">Reference proteome</keyword>
<evidence type="ECO:0000256" key="1">
    <source>
        <dbReference type="SAM" id="MobiDB-lite"/>
    </source>
</evidence>
<feature type="region of interest" description="Disordered" evidence="1">
    <location>
        <begin position="51"/>
        <end position="93"/>
    </location>
</feature>
<accession>A0AAD7N477</accession>
<feature type="region of interest" description="Disordered" evidence="1">
    <location>
        <begin position="108"/>
        <end position="133"/>
    </location>
</feature>
<reference evidence="2" key="1">
    <citation type="submission" date="2023-03" db="EMBL/GenBank/DDBJ databases">
        <title>Massive genome expansion in bonnet fungi (Mycena s.s.) driven by repeated elements and novel gene families across ecological guilds.</title>
        <authorList>
            <consortium name="Lawrence Berkeley National Laboratory"/>
            <person name="Harder C.B."/>
            <person name="Miyauchi S."/>
            <person name="Viragh M."/>
            <person name="Kuo A."/>
            <person name="Thoen E."/>
            <person name="Andreopoulos B."/>
            <person name="Lu D."/>
            <person name="Skrede I."/>
            <person name="Drula E."/>
            <person name="Henrissat B."/>
            <person name="Morin E."/>
            <person name="Kohler A."/>
            <person name="Barry K."/>
            <person name="LaButti K."/>
            <person name="Morin E."/>
            <person name="Salamov A."/>
            <person name="Lipzen A."/>
            <person name="Mereny Z."/>
            <person name="Hegedus B."/>
            <person name="Baldrian P."/>
            <person name="Stursova M."/>
            <person name="Weitz H."/>
            <person name="Taylor A."/>
            <person name="Grigoriev I.V."/>
            <person name="Nagy L.G."/>
            <person name="Martin F."/>
            <person name="Kauserud H."/>
        </authorList>
    </citation>
    <scope>NUCLEOTIDE SEQUENCE</scope>
    <source>
        <strain evidence="2">CBHHK182m</strain>
    </source>
</reference>
<feature type="region of interest" description="Disordered" evidence="1">
    <location>
        <begin position="165"/>
        <end position="189"/>
    </location>
</feature>
<protein>
    <submittedName>
        <fullName evidence="2">Uncharacterized protein</fullName>
    </submittedName>
</protein>
<organism evidence="2 3">
    <name type="scientific">Mycena metata</name>
    <dbReference type="NCBI Taxonomy" id="1033252"/>
    <lineage>
        <taxon>Eukaryota</taxon>
        <taxon>Fungi</taxon>
        <taxon>Dikarya</taxon>
        <taxon>Basidiomycota</taxon>
        <taxon>Agaricomycotina</taxon>
        <taxon>Agaricomycetes</taxon>
        <taxon>Agaricomycetidae</taxon>
        <taxon>Agaricales</taxon>
        <taxon>Marasmiineae</taxon>
        <taxon>Mycenaceae</taxon>
        <taxon>Mycena</taxon>
    </lineage>
</organism>
<name>A0AAD7N477_9AGAR</name>
<feature type="compositionally biased region" description="Low complexity" evidence="1">
    <location>
        <begin position="68"/>
        <end position="93"/>
    </location>
</feature>